<dbReference type="PANTHER" id="PTHR40465">
    <property type="entry name" value="CHROMOSOME 1, WHOLE GENOME SHOTGUN SEQUENCE"/>
    <property type="match status" value="1"/>
</dbReference>
<feature type="transmembrane region" description="Helical" evidence="1">
    <location>
        <begin position="109"/>
        <end position="131"/>
    </location>
</feature>
<evidence type="ECO:0000313" key="4">
    <source>
        <dbReference type="Proteomes" id="UP001215598"/>
    </source>
</evidence>
<dbReference type="Proteomes" id="UP001215598">
    <property type="component" value="Unassembled WGS sequence"/>
</dbReference>
<accession>A0AAD7NC17</accession>
<feature type="domain" description="DUF6534" evidence="2">
    <location>
        <begin position="235"/>
        <end position="302"/>
    </location>
</feature>
<dbReference type="EMBL" id="JARKIB010000052">
    <property type="protein sequence ID" value="KAJ7754467.1"/>
    <property type="molecule type" value="Genomic_DNA"/>
</dbReference>
<dbReference type="AlphaFoldDB" id="A0AAD7NC17"/>
<dbReference type="InterPro" id="IPR045339">
    <property type="entry name" value="DUF6534"/>
</dbReference>
<dbReference type="PANTHER" id="PTHR40465:SF1">
    <property type="entry name" value="DUF6534 DOMAIN-CONTAINING PROTEIN"/>
    <property type="match status" value="1"/>
</dbReference>
<keyword evidence="1" id="KW-0472">Membrane</keyword>
<feature type="transmembrane region" description="Helical" evidence="1">
    <location>
        <begin position="182"/>
        <end position="202"/>
    </location>
</feature>
<keyword evidence="1" id="KW-0812">Transmembrane</keyword>
<keyword evidence="4" id="KW-1185">Reference proteome</keyword>
<feature type="transmembrane region" description="Helical" evidence="1">
    <location>
        <begin position="54"/>
        <end position="75"/>
    </location>
</feature>
<sequence>MHPMKPLTAYGPAELAHGPLMIGFLLNAILYGIMINQTYLYFTTFPGDKRWMKIFVACIFVLDTFNTFFDFAYLYDALIVHFGEFLSIYGYLLFLTRHPPGDVPLLSQATWVFATDPIMTAAIASLVQLFFAKRIHVLTGKLWLTMIVVACALTGIAGGLATSVEVLLEPYFKDFIHFKNVVIVWLAAECAADLLITTILGAQSSLHDLPVRTILVRSNEFPLIFAARLTPVSSHKTGMEDSDVLIDRIIRLTVQTGLATALCAAIDLILFLTDPIGLHLIFNIPLCKLYTNSLLSSLNARKPQGAGSADSGQGLMVSKRASIPAPSAQFRRSSVFIDVESARTSDVEGMQEVV</sequence>
<dbReference type="Pfam" id="PF20152">
    <property type="entry name" value="DUF6534"/>
    <property type="match status" value="1"/>
</dbReference>
<feature type="transmembrane region" description="Helical" evidence="1">
    <location>
        <begin position="20"/>
        <end position="42"/>
    </location>
</feature>
<keyword evidence="1" id="KW-1133">Transmembrane helix</keyword>
<name>A0AAD7NC17_9AGAR</name>
<comment type="caution">
    <text evidence="3">The sequence shown here is derived from an EMBL/GenBank/DDBJ whole genome shotgun (WGS) entry which is preliminary data.</text>
</comment>
<reference evidence="3" key="1">
    <citation type="submission" date="2023-03" db="EMBL/GenBank/DDBJ databases">
        <title>Massive genome expansion in bonnet fungi (Mycena s.s.) driven by repeated elements and novel gene families across ecological guilds.</title>
        <authorList>
            <consortium name="Lawrence Berkeley National Laboratory"/>
            <person name="Harder C.B."/>
            <person name="Miyauchi S."/>
            <person name="Viragh M."/>
            <person name="Kuo A."/>
            <person name="Thoen E."/>
            <person name="Andreopoulos B."/>
            <person name="Lu D."/>
            <person name="Skrede I."/>
            <person name="Drula E."/>
            <person name="Henrissat B."/>
            <person name="Morin E."/>
            <person name="Kohler A."/>
            <person name="Barry K."/>
            <person name="LaButti K."/>
            <person name="Morin E."/>
            <person name="Salamov A."/>
            <person name="Lipzen A."/>
            <person name="Mereny Z."/>
            <person name="Hegedus B."/>
            <person name="Baldrian P."/>
            <person name="Stursova M."/>
            <person name="Weitz H."/>
            <person name="Taylor A."/>
            <person name="Grigoriev I.V."/>
            <person name="Nagy L.G."/>
            <person name="Martin F."/>
            <person name="Kauserud H."/>
        </authorList>
    </citation>
    <scope>NUCLEOTIDE SEQUENCE</scope>
    <source>
        <strain evidence="3">CBHHK182m</strain>
    </source>
</reference>
<gene>
    <name evidence="3" type="ORF">B0H16DRAFT_1832343</name>
</gene>
<evidence type="ECO:0000259" key="2">
    <source>
        <dbReference type="Pfam" id="PF20152"/>
    </source>
</evidence>
<evidence type="ECO:0000256" key="1">
    <source>
        <dbReference type="SAM" id="Phobius"/>
    </source>
</evidence>
<feature type="transmembrane region" description="Helical" evidence="1">
    <location>
        <begin position="143"/>
        <end position="162"/>
    </location>
</feature>
<evidence type="ECO:0000313" key="3">
    <source>
        <dbReference type="EMBL" id="KAJ7754467.1"/>
    </source>
</evidence>
<organism evidence="3 4">
    <name type="scientific">Mycena metata</name>
    <dbReference type="NCBI Taxonomy" id="1033252"/>
    <lineage>
        <taxon>Eukaryota</taxon>
        <taxon>Fungi</taxon>
        <taxon>Dikarya</taxon>
        <taxon>Basidiomycota</taxon>
        <taxon>Agaricomycotina</taxon>
        <taxon>Agaricomycetes</taxon>
        <taxon>Agaricomycetidae</taxon>
        <taxon>Agaricales</taxon>
        <taxon>Marasmiineae</taxon>
        <taxon>Mycenaceae</taxon>
        <taxon>Mycena</taxon>
    </lineage>
</organism>
<proteinExistence type="predicted"/>
<protein>
    <recommendedName>
        <fullName evidence="2">DUF6534 domain-containing protein</fullName>
    </recommendedName>
</protein>